<comment type="caution">
    <text evidence="1">The sequence shown here is derived from an EMBL/GenBank/DDBJ whole genome shotgun (WGS) entry which is preliminary data.</text>
</comment>
<dbReference type="AlphaFoldDB" id="A0A0F9L710"/>
<sequence length="88" mass="10159">IAQQCEKAERKSLIFIITDFGIYNWSKAKKSMIDLAQKGHKIVGFFIGASKIPKDKFKNLLDKVTFYGIRNSKDLINLVISEVKKYYL</sequence>
<gene>
    <name evidence="1" type="ORF">LCGC14_1236890</name>
</gene>
<organism evidence="1">
    <name type="scientific">marine sediment metagenome</name>
    <dbReference type="NCBI Taxonomy" id="412755"/>
    <lineage>
        <taxon>unclassified sequences</taxon>
        <taxon>metagenomes</taxon>
        <taxon>ecological metagenomes</taxon>
    </lineage>
</organism>
<protein>
    <recommendedName>
        <fullName evidence="2">VWFA domain-containing protein</fullName>
    </recommendedName>
</protein>
<accession>A0A0F9L710</accession>
<evidence type="ECO:0008006" key="2">
    <source>
        <dbReference type="Google" id="ProtNLM"/>
    </source>
</evidence>
<evidence type="ECO:0000313" key="1">
    <source>
        <dbReference type="EMBL" id="KKM90604.1"/>
    </source>
</evidence>
<reference evidence="1" key="1">
    <citation type="journal article" date="2015" name="Nature">
        <title>Complex archaea that bridge the gap between prokaryotes and eukaryotes.</title>
        <authorList>
            <person name="Spang A."/>
            <person name="Saw J.H."/>
            <person name="Jorgensen S.L."/>
            <person name="Zaremba-Niedzwiedzka K."/>
            <person name="Martijn J."/>
            <person name="Lind A.E."/>
            <person name="van Eijk R."/>
            <person name="Schleper C."/>
            <person name="Guy L."/>
            <person name="Ettema T.J."/>
        </authorList>
    </citation>
    <scope>NUCLEOTIDE SEQUENCE</scope>
</reference>
<feature type="non-terminal residue" evidence="1">
    <location>
        <position position="1"/>
    </location>
</feature>
<proteinExistence type="predicted"/>
<dbReference type="EMBL" id="LAZR01006650">
    <property type="protein sequence ID" value="KKM90604.1"/>
    <property type="molecule type" value="Genomic_DNA"/>
</dbReference>
<name>A0A0F9L710_9ZZZZ</name>